<dbReference type="EMBL" id="JBHLWM010000012">
    <property type="protein sequence ID" value="MFC0243637.1"/>
    <property type="molecule type" value="Genomic_DNA"/>
</dbReference>
<comment type="caution">
    <text evidence="2">The sequence shown here is derived from an EMBL/GenBank/DDBJ whole genome shotgun (WGS) entry which is preliminary data.</text>
</comment>
<evidence type="ECO:0000313" key="3">
    <source>
        <dbReference type="Proteomes" id="UP001589775"/>
    </source>
</evidence>
<name>A0ABV6EZU4_9BRAD</name>
<sequence>MVASGLDVTKKLQITEPKSLTRRHIRELHTHGSNPGIVDVPGIEGDRFGPDSAQGPDVSICLRWLGETWGTLMVATPADDLRR</sequence>
<protein>
    <submittedName>
        <fullName evidence="2">Uncharacterized protein</fullName>
    </submittedName>
</protein>
<keyword evidence="3" id="KW-1185">Reference proteome</keyword>
<dbReference type="Proteomes" id="UP001589775">
    <property type="component" value="Unassembled WGS sequence"/>
</dbReference>
<evidence type="ECO:0000256" key="1">
    <source>
        <dbReference type="SAM" id="MobiDB-lite"/>
    </source>
</evidence>
<dbReference type="RefSeq" id="WP_378392814.1">
    <property type="nucleotide sequence ID" value="NZ_JBHLWM010000012.1"/>
</dbReference>
<accession>A0ABV6EZU4</accession>
<organism evidence="2 3">
    <name type="scientific">Rhodopseudomonas telluris</name>
    <dbReference type="NCBI Taxonomy" id="644215"/>
    <lineage>
        <taxon>Bacteria</taxon>
        <taxon>Pseudomonadati</taxon>
        <taxon>Pseudomonadota</taxon>
        <taxon>Alphaproteobacteria</taxon>
        <taxon>Hyphomicrobiales</taxon>
        <taxon>Nitrobacteraceae</taxon>
        <taxon>Rhodopseudomonas</taxon>
    </lineage>
</organism>
<evidence type="ECO:0000313" key="2">
    <source>
        <dbReference type="EMBL" id="MFC0243637.1"/>
    </source>
</evidence>
<proteinExistence type="predicted"/>
<gene>
    <name evidence="2" type="ORF">ACFFJ6_24355</name>
</gene>
<reference evidence="2 3" key="1">
    <citation type="submission" date="2024-09" db="EMBL/GenBank/DDBJ databases">
        <authorList>
            <person name="Sun Q."/>
            <person name="Mori K."/>
        </authorList>
    </citation>
    <scope>NUCLEOTIDE SEQUENCE [LARGE SCALE GENOMIC DNA]</scope>
    <source>
        <strain evidence="2 3">KCTC 23279</strain>
    </source>
</reference>
<feature type="region of interest" description="Disordered" evidence="1">
    <location>
        <begin position="27"/>
        <end position="51"/>
    </location>
</feature>